<keyword evidence="1" id="KW-0472">Membrane</keyword>
<name>A0A1I7WI87_HETBA</name>
<feature type="transmembrane region" description="Helical" evidence="1">
    <location>
        <begin position="6"/>
        <end position="26"/>
    </location>
</feature>
<dbReference type="AlphaFoldDB" id="A0A1I7WI87"/>
<evidence type="ECO:0000313" key="3">
    <source>
        <dbReference type="WBParaSite" id="Hba_04723"/>
    </source>
</evidence>
<organism evidence="2 3">
    <name type="scientific">Heterorhabditis bacteriophora</name>
    <name type="common">Entomopathogenic nematode worm</name>
    <dbReference type="NCBI Taxonomy" id="37862"/>
    <lineage>
        <taxon>Eukaryota</taxon>
        <taxon>Metazoa</taxon>
        <taxon>Ecdysozoa</taxon>
        <taxon>Nematoda</taxon>
        <taxon>Chromadorea</taxon>
        <taxon>Rhabditida</taxon>
        <taxon>Rhabditina</taxon>
        <taxon>Rhabditomorpha</taxon>
        <taxon>Strongyloidea</taxon>
        <taxon>Heterorhabditidae</taxon>
        <taxon>Heterorhabditis</taxon>
    </lineage>
</organism>
<dbReference type="WBParaSite" id="Hba_04723">
    <property type="protein sequence ID" value="Hba_04723"/>
    <property type="gene ID" value="Hba_04723"/>
</dbReference>
<dbReference type="Proteomes" id="UP000095283">
    <property type="component" value="Unplaced"/>
</dbReference>
<proteinExistence type="predicted"/>
<evidence type="ECO:0000256" key="1">
    <source>
        <dbReference type="SAM" id="Phobius"/>
    </source>
</evidence>
<protein>
    <submittedName>
        <fullName evidence="3">Non-structural protein 3a</fullName>
    </submittedName>
</protein>
<keyword evidence="1" id="KW-0812">Transmembrane</keyword>
<reference evidence="3" key="1">
    <citation type="submission" date="2016-11" db="UniProtKB">
        <authorList>
            <consortium name="WormBaseParasite"/>
        </authorList>
    </citation>
    <scope>IDENTIFICATION</scope>
</reference>
<evidence type="ECO:0000313" key="2">
    <source>
        <dbReference type="Proteomes" id="UP000095283"/>
    </source>
</evidence>
<sequence length="44" mass="5059">MILSSCQLILVVIFLVLSLIVLYRCIARLVSKLIIYQLALSFLY</sequence>
<keyword evidence="2" id="KW-1185">Reference proteome</keyword>
<keyword evidence="1" id="KW-1133">Transmembrane helix</keyword>
<accession>A0A1I7WI87</accession>